<dbReference type="AlphaFoldDB" id="M5G4N4"/>
<evidence type="ECO:0000313" key="2">
    <source>
        <dbReference type="Proteomes" id="UP000030653"/>
    </source>
</evidence>
<name>M5G4N4_DACPD</name>
<evidence type="ECO:0000313" key="1">
    <source>
        <dbReference type="EMBL" id="EJU00822.1"/>
    </source>
</evidence>
<keyword evidence="2" id="KW-1185">Reference proteome</keyword>
<reference evidence="1 2" key="1">
    <citation type="journal article" date="2012" name="Science">
        <title>The Paleozoic origin of enzymatic lignin decomposition reconstructed from 31 fungal genomes.</title>
        <authorList>
            <person name="Floudas D."/>
            <person name="Binder M."/>
            <person name="Riley R."/>
            <person name="Barry K."/>
            <person name="Blanchette R.A."/>
            <person name="Henrissat B."/>
            <person name="Martinez A.T."/>
            <person name="Otillar R."/>
            <person name="Spatafora J.W."/>
            <person name="Yadav J.S."/>
            <person name="Aerts A."/>
            <person name="Benoit I."/>
            <person name="Boyd A."/>
            <person name="Carlson A."/>
            <person name="Copeland A."/>
            <person name="Coutinho P.M."/>
            <person name="de Vries R.P."/>
            <person name="Ferreira P."/>
            <person name="Findley K."/>
            <person name="Foster B."/>
            <person name="Gaskell J."/>
            <person name="Glotzer D."/>
            <person name="Gorecki P."/>
            <person name="Heitman J."/>
            <person name="Hesse C."/>
            <person name="Hori C."/>
            <person name="Igarashi K."/>
            <person name="Jurgens J.A."/>
            <person name="Kallen N."/>
            <person name="Kersten P."/>
            <person name="Kohler A."/>
            <person name="Kuees U."/>
            <person name="Kumar T.K.A."/>
            <person name="Kuo A."/>
            <person name="LaButti K."/>
            <person name="Larrondo L.F."/>
            <person name="Lindquist E."/>
            <person name="Ling A."/>
            <person name="Lombard V."/>
            <person name="Lucas S."/>
            <person name="Lundell T."/>
            <person name="Martin R."/>
            <person name="McLaughlin D.J."/>
            <person name="Morgenstern I."/>
            <person name="Morin E."/>
            <person name="Murat C."/>
            <person name="Nagy L.G."/>
            <person name="Nolan M."/>
            <person name="Ohm R.A."/>
            <person name="Patyshakuliyeva A."/>
            <person name="Rokas A."/>
            <person name="Ruiz-Duenas F.J."/>
            <person name="Sabat G."/>
            <person name="Salamov A."/>
            <person name="Samejima M."/>
            <person name="Schmutz J."/>
            <person name="Slot J.C."/>
            <person name="St John F."/>
            <person name="Stenlid J."/>
            <person name="Sun H."/>
            <person name="Sun S."/>
            <person name="Syed K."/>
            <person name="Tsang A."/>
            <person name="Wiebenga A."/>
            <person name="Young D."/>
            <person name="Pisabarro A."/>
            <person name="Eastwood D.C."/>
            <person name="Martin F."/>
            <person name="Cullen D."/>
            <person name="Grigoriev I.V."/>
            <person name="Hibbett D.S."/>
        </authorList>
    </citation>
    <scope>NUCLEOTIDE SEQUENCE [LARGE SCALE GENOMIC DNA]</scope>
    <source>
        <strain evidence="1 2">DJM-731 SS1</strain>
    </source>
</reference>
<protein>
    <submittedName>
        <fullName evidence="1">Uncharacterized protein</fullName>
    </submittedName>
</protein>
<dbReference type="HOGENOM" id="CLU_863363_0_0_1"/>
<accession>M5G4N4</accession>
<dbReference type="GeneID" id="63682555"/>
<gene>
    <name evidence="1" type="ORF">DACRYDRAFT_100818</name>
</gene>
<dbReference type="EMBL" id="JH795866">
    <property type="protein sequence ID" value="EJU00822.1"/>
    <property type="molecule type" value="Genomic_DNA"/>
</dbReference>
<organism evidence="1 2">
    <name type="scientific">Dacryopinax primogenitus (strain DJM 731)</name>
    <name type="common">Brown rot fungus</name>
    <dbReference type="NCBI Taxonomy" id="1858805"/>
    <lineage>
        <taxon>Eukaryota</taxon>
        <taxon>Fungi</taxon>
        <taxon>Dikarya</taxon>
        <taxon>Basidiomycota</taxon>
        <taxon>Agaricomycotina</taxon>
        <taxon>Dacrymycetes</taxon>
        <taxon>Dacrymycetales</taxon>
        <taxon>Dacrymycetaceae</taxon>
        <taxon>Dacryopinax</taxon>
    </lineage>
</organism>
<sequence length="322" mass="36208">MLNLWIFYRDENRVIGLSINEEMTVVKLVTECMNHLQINPTKAYIKLYQLDHVAYEADVDFDPKWIQGKRSVPLYKPLTDYIVSPNTPPWLSFCVVKGGLFQVQCLDPAHISICAVDRKSAAFFDHSGVESGEHDALKWNLPLSKTFQNAVLLGKNADAPSKAAMPREWIEAQRRGPNLTGRPPEYLGHPIGIYAPVFEDFKYSFSNKNLDTITPEEYSLAHLLIHLANAVYNDEDTRRRNIEPVLNNMLGKVALQIVNDDKSAADGSIMADVPNSQTLLAVEVAIYEYKPEITVGYSEANNEIAATARKSWVQDRVNVPSS</sequence>
<dbReference type="RefSeq" id="XP_040627719.1">
    <property type="nucleotide sequence ID" value="XM_040767493.1"/>
</dbReference>
<dbReference type="Proteomes" id="UP000030653">
    <property type="component" value="Unassembled WGS sequence"/>
</dbReference>
<proteinExistence type="predicted"/>